<evidence type="ECO:0000256" key="3">
    <source>
        <dbReference type="SAM" id="Coils"/>
    </source>
</evidence>
<feature type="domain" description="CCHC-type" evidence="5">
    <location>
        <begin position="195"/>
        <end position="209"/>
    </location>
</feature>
<feature type="compositionally biased region" description="Basic residues" evidence="4">
    <location>
        <begin position="150"/>
        <end position="164"/>
    </location>
</feature>
<dbReference type="PANTHER" id="PTHR33064">
    <property type="entry name" value="POL PROTEIN"/>
    <property type="match status" value="1"/>
</dbReference>
<dbReference type="PANTHER" id="PTHR33064:SF37">
    <property type="entry name" value="RIBONUCLEASE H"/>
    <property type="match status" value="1"/>
</dbReference>
<dbReference type="Gene3D" id="2.40.70.10">
    <property type="entry name" value="Acid Proteases"/>
    <property type="match status" value="1"/>
</dbReference>
<keyword evidence="2" id="KW-0863">Zinc-finger</keyword>
<keyword evidence="3" id="KW-0175">Coiled coil</keyword>
<evidence type="ECO:0000313" key="8">
    <source>
        <dbReference type="EMBL" id="KAA0050446.1"/>
    </source>
</evidence>
<dbReference type="CDD" id="cd01647">
    <property type="entry name" value="RT_LTR"/>
    <property type="match status" value="1"/>
</dbReference>
<dbReference type="PROSITE" id="PS50175">
    <property type="entry name" value="ASP_PROT_RETROV"/>
    <property type="match status" value="1"/>
</dbReference>
<sequence length="905" mass="104974">MMSTFQEMLLAATAYSARKSTYETAQILILGFNGNLRSWWHNLLTEQDRQRILTTTRTVVKTENSSTPIQAEEPDMVNQLLYTMTKHFIGNWANLTYGDISSTVQMICVNLYTENKHTTKVIKDSDYRKELGTFCKQYGLSQGPKEEKNKKKKYSSKKLFRRNKPKDQEPPRRKKHYYNKSKDKKRYSSKTNTICFKCNQKGHYANRCPLKDRIKALTIDEETKQSLLYAIKTDDDTSSQTESSSEEDYINILRGEESSSEEEFYSQSESSDDEGAILCTGRCAGKCSGHINVITKDQETLFDLIEQIPDEKAKRTCLLKLRQSLEEQMPQKTIQNPIMYSYQDILNRIKRETKLPIQVEDLHHEVRILKREVADNKQRLIYLENALQASQILRENPETSTNDFERKIVGKTLLIEETGNINSISKVHNQKWMSEIVFKVNDFQLEALALIDSGADQNVIQEGLVPSKYFEKTKESLSGAGGNPHNIQFKLSKVHICKGDVCLINTFILVKNLNEGIILGTPFLTQLYPFHVTDKGIVSKKFDKEITFEFTHPVTPKYISNIEEEVRQFINRIARKERQIEFLQDDIKTCKVAIEIQKSLVQSKIQNFLNSRRKFVQISQMPFGIERNIWHPIPNRQDLLKRITLAKVFSKFDMKSGFWQIQIHPIDRYKTAFNVPFGQFQWNVMPFGLKNTPSEFQKIMNDIFNQYQEFTIVYIDDVLVFSNTVDQHFKHLKVFLNAIKSNGLVVSQPKIKLFQTKVKFLGYEINQGIIKPIQRSLEFVDKFSDVIQDKTQLQRFLGCVNYIGDFIRDLRSICLPLYDRLKKNPKPWTDEHTRAIQSIKSLAKSIPCLSLVDEQAKLIIDTDAFDIGYGGIPNKNLTEKSPLSVIIREYGIVHKKNILQSKRKF</sequence>
<keyword evidence="1" id="KW-0378">Hydrolase</keyword>
<evidence type="ECO:0000259" key="5">
    <source>
        <dbReference type="PROSITE" id="PS50158"/>
    </source>
</evidence>
<dbReference type="InterPro" id="IPR001878">
    <property type="entry name" value="Znf_CCHC"/>
</dbReference>
<dbReference type="OrthoDB" id="1914518at2759"/>
<proteinExistence type="predicted"/>
<keyword evidence="2" id="KW-0479">Metal-binding</keyword>
<dbReference type="InterPro" id="IPR056648">
    <property type="entry name" value="DUF7746"/>
</dbReference>
<dbReference type="Pfam" id="PF00098">
    <property type="entry name" value="zf-CCHC"/>
    <property type="match status" value="1"/>
</dbReference>
<dbReference type="PROSITE" id="PS50158">
    <property type="entry name" value="ZF_CCHC"/>
    <property type="match status" value="1"/>
</dbReference>
<dbReference type="SUPFAM" id="SSF57756">
    <property type="entry name" value="Retrovirus zinc finger-like domains"/>
    <property type="match status" value="1"/>
</dbReference>
<dbReference type="AlphaFoldDB" id="A0A5A7U8D3"/>
<evidence type="ECO:0000256" key="4">
    <source>
        <dbReference type="SAM" id="MobiDB-lite"/>
    </source>
</evidence>
<dbReference type="Gene3D" id="3.10.10.10">
    <property type="entry name" value="HIV Type 1 Reverse Transcriptase, subunit A, domain 1"/>
    <property type="match status" value="1"/>
</dbReference>
<feature type="domain" description="Reverse transcriptase" evidence="7">
    <location>
        <begin position="576"/>
        <end position="765"/>
    </location>
</feature>
<feature type="domain" description="Peptidase A2" evidence="6">
    <location>
        <begin position="447"/>
        <end position="523"/>
    </location>
</feature>
<name>A0A5A7U8D3_CUCMM</name>
<feature type="region of interest" description="Disordered" evidence="4">
    <location>
        <begin position="142"/>
        <end position="185"/>
    </location>
</feature>
<dbReference type="CDD" id="cd00303">
    <property type="entry name" value="retropepsin_like"/>
    <property type="match status" value="1"/>
</dbReference>
<evidence type="ECO:0000256" key="2">
    <source>
        <dbReference type="PROSITE-ProRule" id="PRU00047"/>
    </source>
</evidence>
<dbReference type="InterPro" id="IPR000477">
    <property type="entry name" value="RT_dom"/>
</dbReference>
<evidence type="ECO:0000313" key="9">
    <source>
        <dbReference type="Proteomes" id="UP000321393"/>
    </source>
</evidence>
<evidence type="ECO:0000259" key="7">
    <source>
        <dbReference type="PROSITE" id="PS50878"/>
    </source>
</evidence>
<dbReference type="InterPro" id="IPR051320">
    <property type="entry name" value="Viral_Replic_Matur_Polypro"/>
</dbReference>
<dbReference type="Gene3D" id="4.10.60.10">
    <property type="entry name" value="Zinc finger, CCHC-type"/>
    <property type="match status" value="1"/>
</dbReference>
<dbReference type="SUPFAM" id="SSF56672">
    <property type="entry name" value="DNA/RNA polymerases"/>
    <property type="match status" value="1"/>
</dbReference>
<dbReference type="InterPro" id="IPR043128">
    <property type="entry name" value="Rev_trsase/Diguanyl_cyclase"/>
</dbReference>
<dbReference type="Pfam" id="PF00077">
    <property type="entry name" value="RVP"/>
    <property type="match status" value="1"/>
</dbReference>
<dbReference type="Pfam" id="PF24925">
    <property type="entry name" value="DUF7746"/>
    <property type="match status" value="1"/>
</dbReference>
<reference evidence="8 9" key="1">
    <citation type="submission" date="2019-08" db="EMBL/GenBank/DDBJ databases">
        <title>Draft genome sequences of two oriental melons (Cucumis melo L. var makuwa).</title>
        <authorList>
            <person name="Kwon S.-Y."/>
        </authorList>
    </citation>
    <scope>NUCLEOTIDE SEQUENCE [LARGE SCALE GENOMIC DNA]</scope>
    <source>
        <strain evidence="9">cv. SW 3</strain>
        <tissue evidence="8">Leaf</tissue>
    </source>
</reference>
<dbReference type="SMART" id="SM00343">
    <property type="entry name" value="ZnF_C2HC"/>
    <property type="match status" value="1"/>
</dbReference>
<feature type="compositionally biased region" description="Basic residues" evidence="4">
    <location>
        <begin position="172"/>
        <end position="185"/>
    </location>
</feature>
<keyword evidence="2" id="KW-0862">Zinc</keyword>
<dbReference type="InterPro" id="IPR001995">
    <property type="entry name" value="Peptidase_A2_cat"/>
</dbReference>
<dbReference type="GO" id="GO:0008270">
    <property type="term" value="F:zinc ion binding"/>
    <property type="evidence" value="ECO:0007669"/>
    <property type="project" value="UniProtKB-KW"/>
</dbReference>
<gene>
    <name evidence="8" type="ORF">E6C27_scaffold175G00520</name>
</gene>
<feature type="coiled-coil region" evidence="3">
    <location>
        <begin position="559"/>
        <end position="593"/>
    </location>
</feature>
<evidence type="ECO:0000256" key="1">
    <source>
        <dbReference type="ARBA" id="ARBA00022801"/>
    </source>
</evidence>
<dbReference type="GO" id="GO:0006508">
    <property type="term" value="P:proteolysis"/>
    <property type="evidence" value="ECO:0007669"/>
    <property type="project" value="InterPro"/>
</dbReference>
<dbReference type="Pfam" id="PF00078">
    <property type="entry name" value="RVT_1"/>
    <property type="match status" value="1"/>
</dbReference>
<organism evidence="8 9">
    <name type="scientific">Cucumis melo var. makuwa</name>
    <name type="common">Oriental melon</name>
    <dbReference type="NCBI Taxonomy" id="1194695"/>
    <lineage>
        <taxon>Eukaryota</taxon>
        <taxon>Viridiplantae</taxon>
        <taxon>Streptophyta</taxon>
        <taxon>Embryophyta</taxon>
        <taxon>Tracheophyta</taxon>
        <taxon>Spermatophyta</taxon>
        <taxon>Magnoliopsida</taxon>
        <taxon>eudicotyledons</taxon>
        <taxon>Gunneridae</taxon>
        <taxon>Pentapetalae</taxon>
        <taxon>rosids</taxon>
        <taxon>fabids</taxon>
        <taxon>Cucurbitales</taxon>
        <taxon>Cucurbitaceae</taxon>
        <taxon>Benincaseae</taxon>
        <taxon>Cucumis</taxon>
    </lineage>
</organism>
<dbReference type="SUPFAM" id="SSF50630">
    <property type="entry name" value="Acid proteases"/>
    <property type="match status" value="1"/>
</dbReference>
<dbReference type="InterPro" id="IPR018061">
    <property type="entry name" value="Retropepsins"/>
</dbReference>
<accession>A0A5A7U8D3</accession>
<dbReference type="Gene3D" id="3.30.70.270">
    <property type="match status" value="2"/>
</dbReference>
<dbReference type="InterPro" id="IPR021109">
    <property type="entry name" value="Peptidase_aspartic_dom_sf"/>
</dbReference>
<dbReference type="PROSITE" id="PS50878">
    <property type="entry name" value="RT_POL"/>
    <property type="match status" value="1"/>
</dbReference>
<dbReference type="Proteomes" id="UP000321393">
    <property type="component" value="Unassembled WGS sequence"/>
</dbReference>
<protein>
    <submittedName>
        <fullName evidence="8">Enzymatic polyprotein</fullName>
    </submittedName>
</protein>
<evidence type="ECO:0000259" key="6">
    <source>
        <dbReference type="PROSITE" id="PS50175"/>
    </source>
</evidence>
<dbReference type="EMBL" id="SSTE01011829">
    <property type="protein sequence ID" value="KAA0050446.1"/>
    <property type="molecule type" value="Genomic_DNA"/>
</dbReference>
<dbReference type="InterPro" id="IPR036875">
    <property type="entry name" value="Znf_CCHC_sf"/>
</dbReference>
<comment type="caution">
    <text evidence="8">The sequence shown here is derived from an EMBL/GenBank/DDBJ whole genome shotgun (WGS) entry which is preliminary data.</text>
</comment>
<dbReference type="InterPro" id="IPR043502">
    <property type="entry name" value="DNA/RNA_pol_sf"/>
</dbReference>
<dbReference type="GO" id="GO:0004190">
    <property type="term" value="F:aspartic-type endopeptidase activity"/>
    <property type="evidence" value="ECO:0007669"/>
    <property type="project" value="InterPro"/>
</dbReference>
<dbReference type="GO" id="GO:0003676">
    <property type="term" value="F:nucleic acid binding"/>
    <property type="evidence" value="ECO:0007669"/>
    <property type="project" value="InterPro"/>
</dbReference>